<name>A0A059VP75_STRNR</name>
<evidence type="ECO:0000256" key="1">
    <source>
        <dbReference type="SAM" id="MobiDB-lite"/>
    </source>
</evidence>
<evidence type="ECO:0000313" key="2">
    <source>
        <dbReference type="EMBL" id="GCB88745.1"/>
    </source>
</evidence>
<feature type="region of interest" description="Disordered" evidence="1">
    <location>
        <begin position="1"/>
        <end position="33"/>
    </location>
</feature>
<evidence type="ECO:0000313" key="3">
    <source>
        <dbReference type="Proteomes" id="UP000288351"/>
    </source>
</evidence>
<dbReference type="RefSeq" id="WP_103377144.1">
    <property type="nucleotide sequence ID" value="NZ_BHXC01000006.1"/>
</dbReference>
<dbReference type="AlphaFoldDB" id="A0A059VP75"/>
<dbReference type="Proteomes" id="UP000288351">
    <property type="component" value="Unassembled WGS sequence"/>
</dbReference>
<sequence>MNNSHSSPHERMLAYLREGDQLVPPDARSPRDGEARYDMLSAAAETTATATNPPERLDVSPDAWYRDGLDETLGRSVVKW</sequence>
<organism evidence="2 3">
    <name type="scientific">Streptomyces noursei</name>
    <name type="common">Streptomyces albulus</name>
    <dbReference type="NCBI Taxonomy" id="1971"/>
    <lineage>
        <taxon>Bacteria</taxon>
        <taxon>Bacillati</taxon>
        <taxon>Actinomycetota</taxon>
        <taxon>Actinomycetes</taxon>
        <taxon>Kitasatosporales</taxon>
        <taxon>Streptomycetaceae</taxon>
        <taxon>Streptomyces</taxon>
    </lineage>
</organism>
<dbReference type="EMBL" id="BHXC01000006">
    <property type="protein sequence ID" value="GCB88745.1"/>
    <property type="molecule type" value="Genomic_DNA"/>
</dbReference>
<feature type="compositionally biased region" description="Basic and acidic residues" evidence="1">
    <location>
        <begin position="7"/>
        <end position="20"/>
    </location>
</feature>
<comment type="caution">
    <text evidence="2">The sequence shown here is derived from an EMBL/GenBank/DDBJ whole genome shotgun (WGS) entry which is preliminary data.</text>
</comment>
<reference evidence="2 3" key="1">
    <citation type="journal article" date="2019" name="Microbiol. Resour. Announc.">
        <title>Draft Genome Sequence of the Most Traditional epsilon-Poly-l-Lysine Producer, Streptomyces albulus NBRC14147.</title>
        <authorList>
            <person name="Yamanaka K."/>
            <person name="Hamano Y."/>
        </authorList>
    </citation>
    <scope>NUCLEOTIDE SEQUENCE [LARGE SCALE GENOMIC DNA]</scope>
    <source>
        <strain evidence="2 3">NBRC 14147</strain>
    </source>
</reference>
<accession>A0A059VP75</accession>
<gene>
    <name evidence="2" type="ORF">SALB_01418</name>
</gene>
<proteinExistence type="predicted"/>
<dbReference type="eggNOG" id="ENOG5031XS1">
    <property type="taxonomic scope" value="Bacteria"/>
</dbReference>
<protein>
    <submittedName>
        <fullName evidence="2">Uncharacterized protein</fullName>
    </submittedName>
</protein>